<gene>
    <name evidence="18" type="primary">MUS81</name>
    <name evidence="18" type="ORF">CAAN4_F05006</name>
</gene>
<dbReference type="Proteomes" id="UP001497600">
    <property type="component" value="Chromosome F"/>
</dbReference>
<evidence type="ECO:0000256" key="13">
    <source>
        <dbReference type="ARBA" id="ARBA00023242"/>
    </source>
</evidence>
<evidence type="ECO:0000256" key="7">
    <source>
        <dbReference type="ARBA" id="ARBA00022759"/>
    </source>
</evidence>
<keyword evidence="13 15" id="KW-0539">Nucleus</keyword>
<keyword evidence="12 15" id="KW-0234">DNA repair</keyword>
<keyword evidence="7 15" id="KW-0255">Endonuclease</keyword>
<evidence type="ECO:0000256" key="6">
    <source>
        <dbReference type="ARBA" id="ARBA00022723"/>
    </source>
</evidence>
<dbReference type="Pfam" id="PF14716">
    <property type="entry name" value="HHH_8"/>
    <property type="match status" value="1"/>
</dbReference>
<keyword evidence="14" id="KW-0469">Meiosis</keyword>
<dbReference type="Gene3D" id="1.10.150.110">
    <property type="entry name" value="DNA polymerase beta, N-terminal domain-like"/>
    <property type="match status" value="1"/>
</dbReference>
<evidence type="ECO:0000256" key="4">
    <source>
        <dbReference type="ARBA" id="ARBA00017114"/>
    </source>
</evidence>
<dbReference type="Pfam" id="PF02732">
    <property type="entry name" value="ERCC4"/>
    <property type="match status" value="1"/>
</dbReference>
<dbReference type="Gene3D" id="1.10.150.670">
    <property type="entry name" value="Crossover junction endonuclease EME1, DNA-binding domain"/>
    <property type="match status" value="1"/>
</dbReference>
<evidence type="ECO:0000256" key="10">
    <source>
        <dbReference type="ARBA" id="ARBA00022842"/>
    </source>
</evidence>
<dbReference type="PANTHER" id="PTHR13451:SF0">
    <property type="entry name" value="CROSSOVER JUNCTION ENDONUCLEASE MUS81"/>
    <property type="match status" value="1"/>
</dbReference>
<evidence type="ECO:0000256" key="16">
    <source>
        <dbReference type="SAM" id="MobiDB-lite"/>
    </source>
</evidence>
<evidence type="ECO:0000256" key="9">
    <source>
        <dbReference type="ARBA" id="ARBA00022801"/>
    </source>
</evidence>
<dbReference type="PANTHER" id="PTHR13451">
    <property type="entry name" value="CLASS II CROSSOVER JUNCTION ENDONUCLEASE MUS81"/>
    <property type="match status" value="1"/>
</dbReference>
<dbReference type="InterPro" id="IPR047417">
    <property type="entry name" value="WHD_MUS81"/>
</dbReference>
<dbReference type="CDD" id="cd21036">
    <property type="entry name" value="WH_MUS81"/>
    <property type="match status" value="1"/>
</dbReference>
<sequence length="576" mass="65796">MAGLQEDPLGDLRVLFSGWLQDEAVLATQKGSKAAFQYHKAMDSVRSHASEIKDLKSLRNIKYVGDRTIKQLLEKLRNHCVEKGLEFPKAFESKRKANAEDVDENTNGKDGVSTASMPPTKKRKKRAYIPARRSGGYSILLALYTKDSERNGLTQEEIIKHATPYCDRSFKANPAANQFYSAWNSVKQLEKHDLLKCNGRPKRYYLTDEGLALAGQLKVAEGIESPSIEDSHSVDITLDNSLMVSSPIQQNRQPSEFVAPPLEHLHDPSNKTYSGVKYELWGATDYDIVLVIDTREVRSQTERDFFQKRLEALGVTCEVEALSVGDGVWLARHKQTGRQVVLNYIFERKRIDDLAFSIRDGRFQEQKVRLKMAAMKHVYYIVEEASGIDQMAVPGESIQTAISMTMTASQFYLRKFKTIEETISFLASVTEVIKEQHESRHKLLVLKPTTLKNQADYEPIIKLFRDKFESGQLPKYECVYPFETFKVMMAKSMTTVGETFMSMLMCIRGVSLDKAITIQKHFGTPLRLLDYFEDHKHLDIKEKKLLLTNLFKDQVGNKKIGPVVSERIYEMWGYKI</sequence>
<keyword evidence="5 15" id="KW-0540">Nuclease</keyword>
<evidence type="ECO:0000256" key="5">
    <source>
        <dbReference type="ARBA" id="ARBA00022722"/>
    </source>
</evidence>
<dbReference type="Gene3D" id="1.10.10.10">
    <property type="entry name" value="Winged helix-like DNA-binding domain superfamily/Winged helix DNA-binding domain"/>
    <property type="match status" value="1"/>
</dbReference>
<dbReference type="InterPro" id="IPR027421">
    <property type="entry name" value="DNA_pol_lamdba_lyase_dom_sf"/>
</dbReference>
<dbReference type="SUPFAM" id="SSF47802">
    <property type="entry name" value="DNA polymerase beta, N-terminal domain-like"/>
    <property type="match status" value="1"/>
</dbReference>
<dbReference type="InterPro" id="IPR042530">
    <property type="entry name" value="EME1/EME2_C"/>
</dbReference>
<evidence type="ECO:0000259" key="17">
    <source>
        <dbReference type="SMART" id="SM00891"/>
    </source>
</evidence>
<dbReference type="InterPro" id="IPR011335">
    <property type="entry name" value="Restrct_endonuc-II-like"/>
</dbReference>
<evidence type="ECO:0000256" key="14">
    <source>
        <dbReference type="ARBA" id="ARBA00023254"/>
    </source>
</evidence>
<comment type="subunit">
    <text evidence="15">Interacts with EME1.</text>
</comment>
<feature type="domain" description="ERCC4" evidence="17">
    <location>
        <begin position="289"/>
        <end position="386"/>
    </location>
</feature>
<evidence type="ECO:0000256" key="15">
    <source>
        <dbReference type="RuleBase" id="RU369042"/>
    </source>
</evidence>
<keyword evidence="9 15" id="KW-0378">Hydrolase</keyword>
<evidence type="ECO:0000256" key="12">
    <source>
        <dbReference type="ARBA" id="ARBA00023204"/>
    </source>
</evidence>
<dbReference type="InterPro" id="IPR010996">
    <property type="entry name" value="HHH_MUS81"/>
</dbReference>
<feature type="region of interest" description="Disordered" evidence="16">
    <location>
        <begin position="96"/>
        <end position="127"/>
    </location>
</feature>
<keyword evidence="19" id="KW-1185">Reference proteome</keyword>
<evidence type="ECO:0000256" key="2">
    <source>
        <dbReference type="ARBA" id="ARBA00004123"/>
    </source>
</evidence>
<dbReference type="InterPro" id="IPR036388">
    <property type="entry name" value="WH-like_DNA-bd_sf"/>
</dbReference>
<dbReference type="SMART" id="SM00891">
    <property type="entry name" value="ERCC4"/>
    <property type="match status" value="1"/>
</dbReference>
<comment type="subcellular location">
    <subcellularLocation>
        <location evidence="2 15">Nucleus</location>
    </subcellularLocation>
</comment>
<keyword evidence="11 15" id="KW-0233">DNA recombination</keyword>
<dbReference type="SUPFAM" id="SSF52980">
    <property type="entry name" value="Restriction endonuclease-like"/>
    <property type="match status" value="1"/>
</dbReference>
<keyword evidence="6 15" id="KW-0479">Metal-binding</keyword>
<dbReference type="CDD" id="cd20074">
    <property type="entry name" value="XPF_nuclease_Mus81"/>
    <property type="match status" value="1"/>
</dbReference>
<comment type="cofactor">
    <cofactor evidence="1 15">
        <name>Mg(2+)</name>
        <dbReference type="ChEBI" id="CHEBI:18420"/>
    </cofactor>
</comment>
<evidence type="ECO:0000256" key="1">
    <source>
        <dbReference type="ARBA" id="ARBA00001946"/>
    </source>
</evidence>
<dbReference type="EC" id="3.1.22.-" evidence="15"/>
<comment type="similarity">
    <text evidence="3 15">Belongs to the XPF family.</text>
</comment>
<reference evidence="18 19" key="1">
    <citation type="submission" date="2024-01" db="EMBL/GenBank/DDBJ databases">
        <authorList>
            <consortium name="Genoscope - CEA"/>
            <person name="William W."/>
        </authorList>
    </citation>
    <scope>NUCLEOTIDE SEQUENCE [LARGE SCALE GENOMIC DNA]</scope>
    <source>
        <strain evidence="18 19">29B2s-10</strain>
    </source>
</reference>
<organism evidence="18 19">
    <name type="scientific">[Candida] anglica</name>
    <dbReference type="NCBI Taxonomy" id="148631"/>
    <lineage>
        <taxon>Eukaryota</taxon>
        <taxon>Fungi</taxon>
        <taxon>Dikarya</taxon>
        <taxon>Ascomycota</taxon>
        <taxon>Saccharomycotina</taxon>
        <taxon>Pichiomycetes</taxon>
        <taxon>Debaryomycetaceae</taxon>
        <taxon>Kurtzmaniella</taxon>
    </lineage>
</organism>
<protein>
    <recommendedName>
        <fullName evidence="4 15">Crossover junction endonuclease MUS81</fullName>
        <ecNumber evidence="15">3.1.22.-</ecNumber>
    </recommendedName>
</protein>
<dbReference type="InterPro" id="IPR047416">
    <property type="entry name" value="XPF_nuclease_Mus81"/>
</dbReference>
<evidence type="ECO:0000256" key="3">
    <source>
        <dbReference type="ARBA" id="ARBA00010015"/>
    </source>
</evidence>
<comment type="function">
    <text evidence="15">Interacts with EME1 to form a DNA structure-specific endonuclease with substrate preference for branched DNA structures with a 5'-end at the branch nick. Typical substrates include 3'-flap structures, D-loops, replication forks and nicked Holliday junctions. May be required in mitosis for the processing of stalled or collapsed replication fork intermediates. May be required in meiosis for the repair of meiosis-specific double strand breaks subsequent to single-end invasion (SEI).</text>
</comment>
<evidence type="ECO:0000256" key="11">
    <source>
        <dbReference type="ARBA" id="ARBA00023172"/>
    </source>
</evidence>
<proteinExistence type="inferred from homology"/>
<dbReference type="GO" id="GO:0004519">
    <property type="term" value="F:endonuclease activity"/>
    <property type="evidence" value="ECO:0007669"/>
    <property type="project" value="UniProtKB-KW"/>
</dbReference>
<evidence type="ECO:0000256" key="8">
    <source>
        <dbReference type="ARBA" id="ARBA00022763"/>
    </source>
</evidence>
<dbReference type="Pfam" id="PF21136">
    <property type="entry name" value="WHD_MUS81"/>
    <property type="match status" value="1"/>
</dbReference>
<keyword evidence="10 15" id="KW-0460">Magnesium</keyword>
<keyword evidence="8 15" id="KW-0227">DNA damage</keyword>
<dbReference type="InterPro" id="IPR006166">
    <property type="entry name" value="ERCC4_domain"/>
</dbReference>
<accession>A0ABP0EER1</accession>
<dbReference type="InterPro" id="IPR033309">
    <property type="entry name" value="Mus81"/>
</dbReference>
<evidence type="ECO:0000313" key="19">
    <source>
        <dbReference type="Proteomes" id="UP001497600"/>
    </source>
</evidence>
<evidence type="ECO:0000313" key="18">
    <source>
        <dbReference type="EMBL" id="CAK7912009.1"/>
    </source>
</evidence>
<name>A0ABP0EER1_9ASCO</name>
<dbReference type="EMBL" id="OZ004258">
    <property type="protein sequence ID" value="CAK7912009.1"/>
    <property type="molecule type" value="Genomic_DNA"/>
</dbReference>
<dbReference type="Gene3D" id="3.40.50.10130">
    <property type="match status" value="1"/>
</dbReference>